<keyword evidence="2" id="KW-0645">Protease</keyword>
<organism evidence="2 3">
    <name type="scientific">Hydrogenispora ethanolica</name>
    <dbReference type="NCBI Taxonomy" id="1082276"/>
    <lineage>
        <taxon>Bacteria</taxon>
        <taxon>Bacillati</taxon>
        <taxon>Bacillota</taxon>
        <taxon>Hydrogenispora</taxon>
    </lineage>
</organism>
<protein>
    <submittedName>
        <fullName evidence="2">Aspartyl protease</fullName>
    </submittedName>
</protein>
<reference evidence="2 3" key="1">
    <citation type="submission" date="2019-03" db="EMBL/GenBank/DDBJ databases">
        <title>Genomic Encyclopedia of Type Strains, Phase IV (KMG-IV): sequencing the most valuable type-strain genomes for metagenomic binning, comparative biology and taxonomic classification.</title>
        <authorList>
            <person name="Goeker M."/>
        </authorList>
    </citation>
    <scope>NUCLEOTIDE SEQUENCE [LARGE SCALE GENOMIC DNA]</scope>
    <source>
        <strain evidence="2 3">LX-B</strain>
    </source>
</reference>
<dbReference type="PROSITE" id="PS00141">
    <property type="entry name" value="ASP_PROTEASE"/>
    <property type="match status" value="1"/>
</dbReference>
<evidence type="ECO:0000313" key="3">
    <source>
        <dbReference type="Proteomes" id="UP000295008"/>
    </source>
</evidence>
<accession>A0A4R1R9P6</accession>
<dbReference type="GO" id="GO:0006508">
    <property type="term" value="P:proteolysis"/>
    <property type="evidence" value="ECO:0007669"/>
    <property type="project" value="UniProtKB-KW"/>
</dbReference>
<dbReference type="AlphaFoldDB" id="A0A4R1R9P6"/>
<dbReference type="GO" id="GO:0004190">
    <property type="term" value="F:aspartic-type endopeptidase activity"/>
    <property type="evidence" value="ECO:0007669"/>
    <property type="project" value="InterPro"/>
</dbReference>
<keyword evidence="3" id="KW-1185">Reference proteome</keyword>
<dbReference type="InterPro" id="IPR034122">
    <property type="entry name" value="Retropepsin-like_bacterial"/>
</dbReference>
<dbReference type="RefSeq" id="WP_165908123.1">
    <property type="nucleotide sequence ID" value="NZ_SLUN01000026.1"/>
</dbReference>
<dbReference type="InterPro" id="IPR001969">
    <property type="entry name" value="Aspartic_peptidase_AS"/>
</dbReference>
<dbReference type="EMBL" id="SLUN01000026">
    <property type="protein sequence ID" value="TCL62300.1"/>
    <property type="molecule type" value="Genomic_DNA"/>
</dbReference>
<gene>
    <name evidence="2" type="ORF">EDC14_102643</name>
</gene>
<evidence type="ECO:0000259" key="1">
    <source>
        <dbReference type="PROSITE" id="PS50106"/>
    </source>
</evidence>
<feature type="domain" description="PDZ" evidence="1">
    <location>
        <begin position="589"/>
        <end position="646"/>
    </location>
</feature>
<dbReference type="InterPro" id="IPR001478">
    <property type="entry name" value="PDZ"/>
</dbReference>
<dbReference type="Proteomes" id="UP000295008">
    <property type="component" value="Unassembled WGS sequence"/>
</dbReference>
<dbReference type="CDD" id="cd05483">
    <property type="entry name" value="retropepsin_like_bacteria"/>
    <property type="match status" value="2"/>
</dbReference>
<dbReference type="SUPFAM" id="SSF50156">
    <property type="entry name" value="PDZ domain-like"/>
    <property type="match status" value="1"/>
</dbReference>
<dbReference type="InterPro" id="IPR021109">
    <property type="entry name" value="Peptidase_aspartic_dom_sf"/>
</dbReference>
<dbReference type="Pfam" id="PF13650">
    <property type="entry name" value="Asp_protease_2"/>
    <property type="match status" value="2"/>
</dbReference>
<dbReference type="InterPro" id="IPR036034">
    <property type="entry name" value="PDZ_sf"/>
</dbReference>
<evidence type="ECO:0000313" key="2">
    <source>
        <dbReference type="EMBL" id="TCL62300.1"/>
    </source>
</evidence>
<comment type="caution">
    <text evidence="2">The sequence shown here is derived from an EMBL/GenBank/DDBJ whole genome shotgun (WGS) entry which is preliminary data.</text>
</comment>
<keyword evidence="2" id="KW-0378">Hydrolase</keyword>
<dbReference type="Gene3D" id="2.40.70.10">
    <property type="entry name" value="Acid Proteases"/>
    <property type="match status" value="3"/>
</dbReference>
<sequence>MARKLRLGIILALFFVGLGAGAVFAADGPLFRIENEKATPIKVPLLWDEKIAIPLVEVKIGAQTLRLALDTGADRVTLALNPAALKRLDVEFLDDRSRSLDVGGQKYVARNFIIPSVKIGALEFTQMKASEELRQTGHSDDGIIGNQLLQEFQVYLDYQASVMVLYPKTSDPECLHSEGWIRMPFDHSNLGIIVPAKFPWSDRPLRFCLDTGAVGNVQGRSMGLIRPEAVPQEQRRNSGAGDYLETSHFYLGESGADLGAMAFYLYDFKQPSVDGFLGHNLLKDHQLLIDFTYNLLYLKRSGDPGEVQPDIRTILSGGRVGGGGDAGTPVVVPFEYRKQTVLLQARINDSPQPYLFLLDTGAGATIVSQAVADALHLEKRAEIKAADGTGASQNVALVTLESLRIGAAEVENCGALVVDLGRVQTDITRVDGIIGGNFLQLFTIGIDYEQQRLTLARSGPVPEAAGYQRVELRKEPLGLIFARLKMAGVADPVEVEIDSGMDGDSYFIFGSEMLEKLRPALGCPPVRSKGTTRGGAFGAAGGTLSRLATAELGGLRLQSVPVEFSGTQSLVGNEFLSHFSVIIDYAGSAMYLRPNERRQMAGNIYSYGFAVNQGTDGTLRIIGLWEGSPAERAGLKLGDEIVGFSDGARELSLAEYRSRFQVAATTAGPLWVRIRNESGERMVELKKAPLLPEG</sequence>
<dbReference type="SUPFAM" id="SSF50630">
    <property type="entry name" value="Acid proteases"/>
    <property type="match status" value="2"/>
</dbReference>
<proteinExistence type="predicted"/>
<name>A0A4R1R9P6_HYDET</name>
<dbReference type="PROSITE" id="PS50106">
    <property type="entry name" value="PDZ"/>
    <property type="match status" value="1"/>
</dbReference>